<evidence type="ECO:0000313" key="2">
    <source>
        <dbReference type="EMBL" id="BDP43849.1"/>
    </source>
</evidence>
<evidence type="ECO:0000313" key="3">
    <source>
        <dbReference type="Proteomes" id="UP001064971"/>
    </source>
</evidence>
<keyword evidence="2" id="KW-0132">Cell division</keyword>
<dbReference type="InterPro" id="IPR003812">
    <property type="entry name" value="Fido"/>
</dbReference>
<dbReference type="PANTHER" id="PTHR13504:SF38">
    <property type="entry name" value="FIDO DOMAIN-CONTAINING PROTEIN"/>
    <property type="match status" value="1"/>
</dbReference>
<keyword evidence="2" id="KW-0614">Plasmid</keyword>
<dbReference type="PANTHER" id="PTHR13504">
    <property type="entry name" value="FIDO DOMAIN-CONTAINING PROTEIN DDB_G0283145"/>
    <property type="match status" value="1"/>
</dbReference>
<organism evidence="2 3">
    <name type="scientific">Deinococcus aetherius</name>
    <dbReference type="NCBI Taxonomy" id="200252"/>
    <lineage>
        <taxon>Bacteria</taxon>
        <taxon>Thermotogati</taxon>
        <taxon>Deinococcota</taxon>
        <taxon>Deinococci</taxon>
        <taxon>Deinococcales</taxon>
        <taxon>Deinococcaceae</taxon>
        <taxon>Deinococcus</taxon>
    </lineage>
</organism>
<proteinExistence type="predicted"/>
<dbReference type="Proteomes" id="UP001064971">
    <property type="component" value="Plasmid pDAETH-1"/>
</dbReference>
<protein>
    <submittedName>
        <fullName evidence="2">Cell division protein Fic</fullName>
    </submittedName>
</protein>
<accession>A0ABN6RLU1</accession>
<keyword evidence="3" id="KW-1185">Reference proteome</keyword>
<keyword evidence="2" id="KW-0131">Cell cycle</keyword>
<dbReference type="GO" id="GO:0051301">
    <property type="term" value="P:cell division"/>
    <property type="evidence" value="ECO:0007669"/>
    <property type="project" value="UniProtKB-KW"/>
</dbReference>
<dbReference type="EMBL" id="AP026561">
    <property type="protein sequence ID" value="BDP43849.1"/>
    <property type="molecule type" value="Genomic_DNA"/>
</dbReference>
<feature type="domain" description="Fido" evidence="1">
    <location>
        <begin position="240"/>
        <end position="390"/>
    </location>
</feature>
<name>A0ABN6RLU1_9DEIO</name>
<dbReference type="SUPFAM" id="SSF140931">
    <property type="entry name" value="Fic-like"/>
    <property type="match status" value="1"/>
</dbReference>
<dbReference type="Gene3D" id="1.10.3290.10">
    <property type="entry name" value="Fido-like domain"/>
    <property type="match status" value="1"/>
</dbReference>
<reference evidence="2" key="1">
    <citation type="submission" date="2022-07" db="EMBL/GenBank/DDBJ databases">
        <title>Complete Genome Sequence of the Radioresistant Bacterium Deinococcus aetherius ST0316, Isolated from the Air Dust collected in Lower Stratosphere above Japan.</title>
        <authorList>
            <person name="Satoh K."/>
            <person name="Hagiwara K."/>
            <person name="Katsumata K."/>
            <person name="Kubo A."/>
            <person name="Yokobori S."/>
            <person name="Yamagishi A."/>
            <person name="Oono Y."/>
            <person name="Narumi I."/>
        </authorList>
    </citation>
    <scope>NUCLEOTIDE SEQUENCE</scope>
    <source>
        <strain evidence="2">ST0316</strain>
        <plasmid evidence="2">pDAETH-1</plasmid>
    </source>
</reference>
<gene>
    <name evidence="2" type="ORF">DAETH_38180</name>
</gene>
<dbReference type="Pfam" id="PF02661">
    <property type="entry name" value="Fic"/>
    <property type="match status" value="1"/>
</dbReference>
<dbReference type="PROSITE" id="PS51459">
    <property type="entry name" value="FIDO"/>
    <property type="match status" value="1"/>
</dbReference>
<evidence type="ECO:0000259" key="1">
    <source>
        <dbReference type="PROSITE" id="PS51459"/>
    </source>
</evidence>
<sequence length="507" mass="58282">MPSLPSDRQSIPVGQIALMEQLGLSLPEPHVRSYIINGARRTVERPDRTEHFYPPQYLVGETVRDHLRFTLRYEAFDLRVLIAAFGQMGGGEIARWVMDEPTGAYSRRAWFLYEHFTGERLDLPDITMGNYVDALDAGRHIVATPVNSPRHRVRDNLLGTRDLCVTVRRTETLKELRQARLDLLAQQLITQYDPHTLARAVTYLYTKETRSSYDIEGETPSHDRFEGFVRVLREAATFTPTPEALVRLQNQIVDPRFAVSGVRDNQNYVGEATRFGEYVHYVCPKPEDVPTLMRGWSALTERLLNDPQIDPVIAAACIAFSFVFIHPFEDGNGRIHRFLIHHTLAKRKYSPPGVIFPVSASILRSKDKYDEVLETFSRPLLAHLSYELNEQWEMTVPGDTYPLYRAFDATAFAEYLYARVRETVERDLKEELSWITAYDDVYAIVTGVVDMPDRMARNLTRYFVQEGGRLSNHKRRQFSQITEAEIAEMTALMARLFRPERESGDTG</sequence>
<dbReference type="InterPro" id="IPR036597">
    <property type="entry name" value="Fido-like_dom_sf"/>
</dbReference>
<geneLocation type="plasmid" evidence="2 3">
    <name>pDAETH-1</name>
</geneLocation>
<dbReference type="InterPro" id="IPR040198">
    <property type="entry name" value="Fido_containing"/>
</dbReference>